<reference evidence="2 3" key="1">
    <citation type="submission" date="2015-08" db="EMBL/GenBank/DDBJ databases">
        <authorList>
            <person name="Babu N.S."/>
            <person name="Beckwith C.J."/>
            <person name="Beseler K.G."/>
            <person name="Brison A."/>
            <person name="Carone J.V."/>
            <person name="Caskin T.P."/>
            <person name="Diamond M."/>
            <person name="Durham M.E."/>
            <person name="Foxe J.M."/>
            <person name="Go M."/>
            <person name="Henderson B.A."/>
            <person name="Jones I.B."/>
            <person name="McGettigan J.A."/>
            <person name="Micheletti S.J."/>
            <person name="Nasrallah M.E."/>
            <person name="Ortiz D."/>
            <person name="Piller C.R."/>
            <person name="Privatt S.R."/>
            <person name="Schneider S.L."/>
            <person name="Sharp S."/>
            <person name="Smith T.C."/>
            <person name="Stanton J.D."/>
            <person name="Ullery H.E."/>
            <person name="Wilson R.J."/>
            <person name="Serrano M.G."/>
            <person name="Buck G."/>
            <person name="Lee V."/>
            <person name="Wang Y."/>
            <person name="Carvalho R."/>
            <person name="Voegtly L."/>
            <person name="Shi R."/>
            <person name="Duckworth R."/>
            <person name="Johnson A."/>
            <person name="Loviza R."/>
            <person name="Walstead R."/>
            <person name="Shah Z."/>
            <person name="Kiflezghi M."/>
            <person name="Wade K."/>
            <person name="Ball S.L."/>
            <person name="Bradley K.W."/>
            <person name="Asai D.J."/>
            <person name="Bowman C.A."/>
            <person name="Russell D.A."/>
            <person name="Pope W.H."/>
            <person name="Jacobs-Sera D."/>
            <person name="Hendrix R.W."/>
            <person name="Hatfull G.F."/>
        </authorList>
    </citation>
    <scope>NUCLEOTIDE SEQUENCE [LARGE SCALE GENOMIC DNA]</scope>
    <source>
        <strain evidence="2 3">DSM 27648</strain>
    </source>
</reference>
<dbReference type="RefSeq" id="WP_146646087.1">
    <property type="nucleotide sequence ID" value="NZ_CP012333.1"/>
</dbReference>
<dbReference type="KEGG" id="llu:AKJ09_01163"/>
<dbReference type="STRING" id="1391654.AKJ09_01163"/>
<feature type="region of interest" description="Disordered" evidence="1">
    <location>
        <begin position="52"/>
        <end position="75"/>
    </location>
</feature>
<evidence type="ECO:0000313" key="2">
    <source>
        <dbReference type="EMBL" id="AKU94499.1"/>
    </source>
</evidence>
<feature type="region of interest" description="Disordered" evidence="1">
    <location>
        <begin position="162"/>
        <end position="193"/>
    </location>
</feature>
<dbReference type="AlphaFoldDB" id="A0A0K1PN09"/>
<keyword evidence="3" id="KW-1185">Reference proteome</keyword>
<gene>
    <name evidence="2" type="ORF">AKJ09_01163</name>
</gene>
<organism evidence="2 3">
    <name type="scientific">Labilithrix luteola</name>
    <dbReference type="NCBI Taxonomy" id="1391654"/>
    <lineage>
        <taxon>Bacteria</taxon>
        <taxon>Pseudomonadati</taxon>
        <taxon>Myxococcota</taxon>
        <taxon>Polyangia</taxon>
        <taxon>Polyangiales</taxon>
        <taxon>Labilitrichaceae</taxon>
        <taxon>Labilithrix</taxon>
    </lineage>
</organism>
<proteinExistence type="predicted"/>
<evidence type="ECO:0000313" key="3">
    <source>
        <dbReference type="Proteomes" id="UP000064967"/>
    </source>
</evidence>
<name>A0A0K1PN09_9BACT</name>
<feature type="compositionally biased region" description="Low complexity" evidence="1">
    <location>
        <begin position="208"/>
        <end position="221"/>
    </location>
</feature>
<accession>A0A0K1PN09</accession>
<feature type="compositionally biased region" description="Acidic residues" evidence="1">
    <location>
        <begin position="222"/>
        <end position="231"/>
    </location>
</feature>
<dbReference type="PATRIC" id="fig|1391654.3.peg.1181"/>
<feature type="region of interest" description="Disordered" evidence="1">
    <location>
        <begin position="294"/>
        <end position="332"/>
    </location>
</feature>
<protein>
    <submittedName>
        <fullName evidence="2">Uncharacterized protein</fullName>
    </submittedName>
</protein>
<sequence length="370" mass="37249">MNTSQKIAKLEALLVRVQSRAVQSRAPRSESVVNTKATQPVFVPLVAVATPAPPTVSPESEPVAVAPTAPALSEPPNAAATEAFFQTVPPGADYDAEVSEAEVSEAELAEAELAAAAAAEGDVESVDLNADDVEVSAEVVEVDIDVEESGAAAVAMESGAQPVAAAAGPDELEEVEEPAARTSAPPPALGAPTEEVAHVAAANELEEPVPSSSRRPVASDAPEAEEAYEEESAPRHTPPPESGKQVAAPSVSPAPRNSSFPPESLGGHTLIGGWREPGLPGGPPAIGSPVRVPGPGAFAPQATGQSPVAPPQMGPPSTLGAMPGPKPARLSPEVVRPELPAGGRVATVEGTAPAFKPANFGELLDATLAL</sequence>
<dbReference type="Proteomes" id="UP000064967">
    <property type="component" value="Chromosome"/>
</dbReference>
<feature type="region of interest" description="Disordered" evidence="1">
    <location>
        <begin position="205"/>
        <end position="276"/>
    </location>
</feature>
<dbReference type="EMBL" id="CP012333">
    <property type="protein sequence ID" value="AKU94499.1"/>
    <property type="molecule type" value="Genomic_DNA"/>
</dbReference>
<evidence type="ECO:0000256" key="1">
    <source>
        <dbReference type="SAM" id="MobiDB-lite"/>
    </source>
</evidence>